<comment type="caution">
    <text evidence="6">The sequence shown here is derived from an EMBL/GenBank/DDBJ whole genome shotgun (WGS) entry which is preliminary data.</text>
</comment>
<feature type="region of interest" description="Disordered" evidence="4">
    <location>
        <begin position="565"/>
        <end position="586"/>
    </location>
</feature>
<evidence type="ECO:0000256" key="4">
    <source>
        <dbReference type="SAM" id="MobiDB-lite"/>
    </source>
</evidence>
<dbReference type="InterPro" id="IPR038729">
    <property type="entry name" value="Rad50/SbcC_AAA"/>
</dbReference>
<dbReference type="SUPFAM" id="SSF52540">
    <property type="entry name" value="P-loop containing nucleoside triphosphate hydrolases"/>
    <property type="match status" value="1"/>
</dbReference>
<comment type="similarity">
    <text evidence="1">Belongs to the SMC family. SbcC subfamily.</text>
</comment>
<gene>
    <name evidence="6" type="ORF">H9865_07480</name>
</gene>
<protein>
    <recommendedName>
        <fullName evidence="3">Nuclease SbcCD subunit C</fullName>
    </recommendedName>
</protein>
<evidence type="ECO:0000313" key="6">
    <source>
        <dbReference type="EMBL" id="HIX05925.1"/>
    </source>
</evidence>
<accession>A0A9D1V4F4</accession>
<feature type="region of interest" description="Disordered" evidence="4">
    <location>
        <begin position="366"/>
        <end position="403"/>
    </location>
</feature>
<evidence type="ECO:0000313" key="7">
    <source>
        <dbReference type="Proteomes" id="UP000824193"/>
    </source>
</evidence>
<dbReference type="PANTHER" id="PTHR32114">
    <property type="entry name" value="ABC TRANSPORTER ABCH.3"/>
    <property type="match status" value="1"/>
</dbReference>
<comment type="subunit">
    <text evidence="2">Heterodimer of SbcC and SbcD.</text>
</comment>
<feature type="compositionally biased region" description="Basic and acidic residues" evidence="4">
    <location>
        <begin position="366"/>
        <end position="378"/>
    </location>
</feature>
<evidence type="ECO:0000256" key="3">
    <source>
        <dbReference type="ARBA" id="ARBA00013368"/>
    </source>
</evidence>
<dbReference type="GO" id="GO:0006302">
    <property type="term" value="P:double-strand break repair"/>
    <property type="evidence" value="ECO:0007669"/>
    <property type="project" value="InterPro"/>
</dbReference>
<dbReference type="Gene3D" id="3.40.50.300">
    <property type="entry name" value="P-loop containing nucleotide triphosphate hydrolases"/>
    <property type="match status" value="2"/>
</dbReference>
<dbReference type="InterPro" id="IPR027417">
    <property type="entry name" value="P-loop_NTPase"/>
</dbReference>
<reference evidence="6" key="2">
    <citation type="submission" date="2021-04" db="EMBL/GenBank/DDBJ databases">
        <authorList>
            <person name="Gilroy R."/>
        </authorList>
    </citation>
    <scope>NUCLEOTIDE SEQUENCE</scope>
    <source>
        <strain evidence="6">2239</strain>
    </source>
</reference>
<dbReference type="Pfam" id="PF13558">
    <property type="entry name" value="SbcC_Walker_B"/>
    <property type="match status" value="1"/>
</dbReference>
<name>A0A9D1V4F4_9FIRM</name>
<evidence type="ECO:0000256" key="2">
    <source>
        <dbReference type="ARBA" id="ARBA00011322"/>
    </source>
</evidence>
<proteinExistence type="inferred from homology"/>
<sequence>MRPLHLRLSAFGPYAGEETLELDKLGSSGLFLITGDTGAGKTTLFDAVSYALFGQLSGGVRSLDTVRSDYTEPDRETFVELTFEHRGKEYTVRRTPQYQRPKKRGEGQVTQPATALFLAPGRPAVEKVGEVDTAIRQLLGMDGDQFRQIAMIAQGQFTELLNAPGERRSAVLRQIFGTAGCRAVQEKLRAAATEAARAVERQDAALRQAFAAFKLPEEEEAARPLAEILKDEAAVWRCGEVLAQADALCAADEAACAAAEAQSKALDAEAEAAAAKLEAARQAAALHAAAEKAARQLAELEGQREEKDRQHAALSEVRALLEQTELQARQQEARLPAYQRREEQRALRKQLEATLKRCEEERRTAAETQKKLEEESARLAEAAKGAQEARQRQAAAEAARDAQDARLSQAAEALNAARRLRSDQQTALDAAGAFAAAQGQYARAKSEYDAAEALFWQGQAGLLAANLTENAPCPVCGSLHHPAPAKPAQGAPDRASLQKAKKELEQLHTEYQKAAEASGAAQAVAEATRKEFLRLAASALAQWGEQAPGTPREAALALKEAKAKGEAARREAETQAQAAQKEAEAGEKAGQELPACQQRLEACRQKQEQLAEKNAQCSAQLASARTLEEELGTSLPFESEAAARQALKELRTKAQALSDEVREGEKAWSGFSEQLAAARTLAQQREGDLARAADPAEEQALSAALAGVNIRRTALQERWRALNARLSANRDAAARVKGLAKQADAARRRARVADNLHRTAGGTLTGGLGKQQFEQYVLVAYFESAVAAANRRLAFMTGGQYQLLCHGAAQSRGQSALDLDVLDNYTGKRRSVRSLSGGETFQAALALALGLSDAIQQYAGGVQIDTLFVDEGFGSLDADSLENAIATLQSLADGKRLVGVISHVAELRQRLEKQVLITKTPRGSHMALREI</sequence>
<dbReference type="AlphaFoldDB" id="A0A9D1V4F4"/>
<dbReference type="GO" id="GO:0016887">
    <property type="term" value="F:ATP hydrolysis activity"/>
    <property type="evidence" value="ECO:0007669"/>
    <property type="project" value="InterPro"/>
</dbReference>
<dbReference type="Pfam" id="PF13476">
    <property type="entry name" value="AAA_23"/>
    <property type="match status" value="1"/>
</dbReference>
<organism evidence="6 7">
    <name type="scientific">Candidatus Allofournierella pullicola</name>
    <dbReference type="NCBI Taxonomy" id="2838596"/>
    <lineage>
        <taxon>Bacteria</taxon>
        <taxon>Bacillati</taxon>
        <taxon>Bacillota</taxon>
        <taxon>Clostridia</taxon>
        <taxon>Eubacteriales</taxon>
        <taxon>Oscillospiraceae</taxon>
        <taxon>Allofournierella</taxon>
    </lineage>
</organism>
<dbReference type="Proteomes" id="UP000824193">
    <property type="component" value="Unassembled WGS sequence"/>
</dbReference>
<reference evidence="6" key="1">
    <citation type="journal article" date="2021" name="PeerJ">
        <title>Extensive microbial diversity within the chicken gut microbiome revealed by metagenomics and culture.</title>
        <authorList>
            <person name="Gilroy R."/>
            <person name="Ravi A."/>
            <person name="Getino M."/>
            <person name="Pursley I."/>
            <person name="Horton D.L."/>
            <person name="Alikhan N.F."/>
            <person name="Baker D."/>
            <person name="Gharbi K."/>
            <person name="Hall N."/>
            <person name="Watson M."/>
            <person name="Adriaenssens E.M."/>
            <person name="Foster-Nyarko E."/>
            <person name="Jarju S."/>
            <person name="Secka A."/>
            <person name="Antonio M."/>
            <person name="Oren A."/>
            <person name="Chaudhuri R.R."/>
            <person name="La Ragione R."/>
            <person name="Hildebrand F."/>
            <person name="Pallen M.J."/>
        </authorList>
    </citation>
    <scope>NUCLEOTIDE SEQUENCE</scope>
    <source>
        <strain evidence="6">2239</strain>
    </source>
</reference>
<dbReference type="PANTHER" id="PTHR32114:SF2">
    <property type="entry name" value="ABC TRANSPORTER ABCH.3"/>
    <property type="match status" value="1"/>
</dbReference>
<evidence type="ECO:0000259" key="5">
    <source>
        <dbReference type="Pfam" id="PF13476"/>
    </source>
</evidence>
<feature type="domain" description="Rad50/SbcC-type AAA" evidence="5">
    <location>
        <begin position="6"/>
        <end position="359"/>
    </location>
</feature>
<feature type="compositionally biased region" description="Low complexity" evidence="4">
    <location>
        <begin position="379"/>
        <end position="397"/>
    </location>
</feature>
<dbReference type="EMBL" id="DXFW01000021">
    <property type="protein sequence ID" value="HIX05925.1"/>
    <property type="molecule type" value="Genomic_DNA"/>
</dbReference>
<evidence type="ECO:0000256" key="1">
    <source>
        <dbReference type="ARBA" id="ARBA00006930"/>
    </source>
</evidence>